<sequence length="234" mass="24367">MVGMPRLVLVHSPLVGASTWEPVAEVLRGRGYGVTVPSLAPVEGGPYYPRLAARAADEVAGGERVVLVGHSGAGALLPAVAEAARARGAAVAGAVYVDALLPHPGRAWFATVPPELAARLRELARDGVLPPWDTWFPPGTVEALLPDPAVRARFSAELPRVPLAYFAEPAPPAPALPPARTAYLQLSEAYEPQAAAAEREGWRVARIAADHLAVLTAADEVGGELAELVRSVAA</sequence>
<dbReference type="GO" id="GO:0016787">
    <property type="term" value="F:hydrolase activity"/>
    <property type="evidence" value="ECO:0007669"/>
    <property type="project" value="UniProtKB-KW"/>
</dbReference>
<name>A0A6G4U3U1_9ACTN</name>
<evidence type="ECO:0000313" key="3">
    <source>
        <dbReference type="Proteomes" id="UP000481583"/>
    </source>
</evidence>
<dbReference type="Proteomes" id="UP000481583">
    <property type="component" value="Unassembled WGS sequence"/>
</dbReference>
<feature type="domain" description="AB hydrolase-1" evidence="1">
    <location>
        <begin position="7"/>
        <end position="221"/>
    </location>
</feature>
<dbReference type="InterPro" id="IPR029058">
    <property type="entry name" value="AB_hydrolase_fold"/>
</dbReference>
<keyword evidence="3" id="KW-1185">Reference proteome</keyword>
<accession>A0A6G4U3U1</accession>
<keyword evidence="2" id="KW-0378">Hydrolase</keyword>
<evidence type="ECO:0000313" key="2">
    <source>
        <dbReference type="EMBL" id="NGN66834.1"/>
    </source>
</evidence>
<dbReference type="SUPFAM" id="SSF53474">
    <property type="entry name" value="alpha/beta-Hydrolases"/>
    <property type="match status" value="1"/>
</dbReference>
<comment type="caution">
    <text evidence="2">The sequence shown here is derived from an EMBL/GenBank/DDBJ whole genome shotgun (WGS) entry which is preliminary data.</text>
</comment>
<dbReference type="Gene3D" id="3.40.50.1820">
    <property type="entry name" value="alpha/beta hydrolase"/>
    <property type="match status" value="1"/>
</dbReference>
<dbReference type="Pfam" id="PF12697">
    <property type="entry name" value="Abhydrolase_6"/>
    <property type="match status" value="1"/>
</dbReference>
<dbReference type="AlphaFoldDB" id="A0A6G4U3U1"/>
<organism evidence="2 3">
    <name type="scientific">Streptomyces coryli</name>
    <dbReference type="NCBI Taxonomy" id="1128680"/>
    <lineage>
        <taxon>Bacteria</taxon>
        <taxon>Bacillati</taxon>
        <taxon>Actinomycetota</taxon>
        <taxon>Actinomycetes</taxon>
        <taxon>Kitasatosporales</taxon>
        <taxon>Streptomycetaceae</taxon>
        <taxon>Streptomyces</taxon>
    </lineage>
</organism>
<dbReference type="InterPro" id="IPR000073">
    <property type="entry name" value="AB_hydrolase_1"/>
</dbReference>
<gene>
    <name evidence="2" type="ORF">G5C51_23375</name>
</gene>
<dbReference type="EMBL" id="JAAKZV010000113">
    <property type="protein sequence ID" value="NGN66834.1"/>
    <property type="molecule type" value="Genomic_DNA"/>
</dbReference>
<proteinExistence type="predicted"/>
<protein>
    <submittedName>
        <fullName evidence="2">Alpha/beta fold hydrolase</fullName>
    </submittedName>
</protein>
<evidence type="ECO:0000259" key="1">
    <source>
        <dbReference type="Pfam" id="PF12697"/>
    </source>
</evidence>
<reference evidence="2 3" key="1">
    <citation type="submission" date="2020-02" db="EMBL/GenBank/DDBJ databases">
        <title>Whole-genome analyses of novel actinobacteria.</title>
        <authorList>
            <person name="Sahin N."/>
        </authorList>
    </citation>
    <scope>NUCLEOTIDE SEQUENCE [LARGE SCALE GENOMIC DNA]</scope>
    <source>
        <strain evidence="2 3">A7024</strain>
    </source>
</reference>